<dbReference type="GO" id="GO:0016987">
    <property type="term" value="F:sigma factor activity"/>
    <property type="evidence" value="ECO:0007669"/>
    <property type="project" value="UniProtKB-UniRule"/>
</dbReference>
<feature type="short sequence motif" description="Polymerase core binding" evidence="6">
    <location>
        <begin position="59"/>
        <end position="72"/>
    </location>
</feature>
<protein>
    <recommendedName>
        <fullName evidence="6">RNA polymerase sigma factor SigI</fullName>
    </recommendedName>
</protein>
<comment type="activity regulation">
    <text evidence="6">Negatively regulated by the anti-sigma-I factor RsgI.</text>
</comment>
<keyword evidence="4 6" id="KW-0238">DNA-binding</keyword>
<dbReference type="InterPro" id="IPR014244">
    <property type="entry name" value="RNA_pol_sigma-I"/>
</dbReference>
<keyword evidence="9" id="KW-1185">Reference proteome</keyword>
<dbReference type="GO" id="GO:0003677">
    <property type="term" value="F:DNA binding"/>
    <property type="evidence" value="ECO:0007669"/>
    <property type="project" value="UniProtKB-UniRule"/>
</dbReference>
<dbReference type="EMBL" id="FZOJ01000004">
    <property type="protein sequence ID" value="SNS13100.1"/>
    <property type="molecule type" value="Genomic_DNA"/>
</dbReference>
<dbReference type="SUPFAM" id="SSF88946">
    <property type="entry name" value="Sigma2 domain of RNA polymerase sigma factors"/>
    <property type="match status" value="1"/>
</dbReference>
<dbReference type="PIRSF" id="PIRSF038953">
    <property type="entry name" value="SigI"/>
    <property type="match status" value="1"/>
</dbReference>
<dbReference type="Proteomes" id="UP000198304">
    <property type="component" value="Unassembled WGS sequence"/>
</dbReference>
<keyword evidence="5 6" id="KW-0804">Transcription</keyword>
<dbReference type="InterPro" id="IPR014284">
    <property type="entry name" value="RNA_pol_sigma-70_dom"/>
</dbReference>
<keyword evidence="1 6" id="KW-0963">Cytoplasm</keyword>
<dbReference type="GO" id="GO:0005737">
    <property type="term" value="C:cytoplasm"/>
    <property type="evidence" value="ECO:0007669"/>
    <property type="project" value="UniProtKB-SubCell"/>
</dbReference>
<feature type="domain" description="RNA polymerase sigma-70 region 2" evidence="7">
    <location>
        <begin position="33"/>
        <end position="103"/>
    </location>
</feature>
<dbReference type="NCBIfam" id="TIGR02937">
    <property type="entry name" value="sigma70-ECF"/>
    <property type="match status" value="1"/>
</dbReference>
<feature type="DNA-binding region" description="H-T-H motif" evidence="6">
    <location>
        <begin position="194"/>
        <end position="213"/>
    </location>
</feature>
<dbReference type="GO" id="GO:0006352">
    <property type="term" value="P:DNA-templated transcription initiation"/>
    <property type="evidence" value="ECO:0007669"/>
    <property type="project" value="UniProtKB-UniRule"/>
</dbReference>
<reference evidence="8 9" key="1">
    <citation type="submission" date="2017-06" db="EMBL/GenBank/DDBJ databases">
        <authorList>
            <person name="Kim H.J."/>
            <person name="Triplett B.A."/>
        </authorList>
    </citation>
    <scope>NUCLEOTIDE SEQUENCE [LARGE SCALE GENOMIC DNA]</scope>
    <source>
        <strain evidence="8 9">SCA</strain>
    </source>
</reference>
<evidence type="ECO:0000256" key="6">
    <source>
        <dbReference type="HAMAP-Rule" id="MF_02064"/>
    </source>
</evidence>
<comment type="function">
    <text evidence="6">Sigma factors are initiation factors that promote the attachment of RNA polymerase to specific initiation sites and are then released.</text>
</comment>
<comment type="subcellular location">
    <subcellularLocation>
        <location evidence="6">Cytoplasm</location>
    </subcellularLocation>
</comment>
<dbReference type="AlphaFoldDB" id="A0A239BYZ9"/>
<organism evidence="8 9">
    <name type="scientific">Anaerovirgula multivorans</name>
    <dbReference type="NCBI Taxonomy" id="312168"/>
    <lineage>
        <taxon>Bacteria</taxon>
        <taxon>Bacillati</taxon>
        <taxon>Bacillota</taxon>
        <taxon>Clostridia</taxon>
        <taxon>Peptostreptococcales</taxon>
        <taxon>Natronincolaceae</taxon>
        <taxon>Anaerovirgula</taxon>
    </lineage>
</organism>
<name>A0A239BYZ9_9FIRM</name>
<dbReference type="Pfam" id="PF04542">
    <property type="entry name" value="Sigma70_r2"/>
    <property type="match status" value="1"/>
</dbReference>
<evidence type="ECO:0000313" key="8">
    <source>
        <dbReference type="EMBL" id="SNS13100.1"/>
    </source>
</evidence>
<dbReference type="NCBIfam" id="TIGR02895">
    <property type="entry name" value="spore_sigI"/>
    <property type="match status" value="1"/>
</dbReference>
<accession>A0A239BYZ9</accession>
<dbReference type="HAMAP" id="MF_02064">
    <property type="entry name" value="Sigma70_SigI"/>
    <property type="match status" value="1"/>
</dbReference>
<evidence type="ECO:0000256" key="3">
    <source>
        <dbReference type="ARBA" id="ARBA00023082"/>
    </source>
</evidence>
<evidence type="ECO:0000256" key="5">
    <source>
        <dbReference type="ARBA" id="ARBA00023163"/>
    </source>
</evidence>
<comment type="similarity">
    <text evidence="6">Belongs to the sigma-70 factor family. SigI subfamily.</text>
</comment>
<dbReference type="InterPro" id="IPR013325">
    <property type="entry name" value="RNA_pol_sigma_r2"/>
</dbReference>
<evidence type="ECO:0000256" key="2">
    <source>
        <dbReference type="ARBA" id="ARBA00023015"/>
    </source>
</evidence>
<comment type="subunit">
    <text evidence="6">Interacts with RsgI.</text>
</comment>
<evidence type="ECO:0000259" key="7">
    <source>
        <dbReference type="Pfam" id="PF04542"/>
    </source>
</evidence>
<gene>
    <name evidence="6" type="primary">sigI</name>
    <name evidence="8" type="ORF">SAMN05446037_1004219</name>
</gene>
<evidence type="ECO:0000256" key="1">
    <source>
        <dbReference type="ARBA" id="ARBA00022490"/>
    </source>
</evidence>
<dbReference type="Gene3D" id="1.10.1740.10">
    <property type="match status" value="1"/>
</dbReference>
<keyword evidence="3 6" id="KW-0731">Sigma factor</keyword>
<proteinExistence type="inferred from homology"/>
<dbReference type="RefSeq" id="WP_242975050.1">
    <property type="nucleotide sequence ID" value="NZ_FZOJ01000004.1"/>
</dbReference>
<dbReference type="InterPro" id="IPR007627">
    <property type="entry name" value="RNA_pol_sigma70_r2"/>
</dbReference>
<sequence>MVTKLLALFKKKRTVEDRIKIIQQGNTEDKDKLIEEYIPFIIKTLSNQLGKYIEKENDDIFSIGLMAFNESIDKYNEDKGKFLTFASVVIKNRVIDQLRKESRQLSTTQFSAEEDDDCEGNIGIVEGFESQIELKMDMATLVQRMESFGVSLDDLIHDSPKHKNTRRTAIKIGTYIYEHQKLKEKFLRTKTLPITELMKSLQITKKVIQGNRKFIIAVALILDSNLDTLKGYLSTNEGREKNEI</sequence>
<evidence type="ECO:0000313" key="9">
    <source>
        <dbReference type="Proteomes" id="UP000198304"/>
    </source>
</evidence>
<evidence type="ECO:0000256" key="4">
    <source>
        <dbReference type="ARBA" id="ARBA00023125"/>
    </source>
</evidence>
<keyword evidence="6" id="KW-0346">Stress response</keyword>
<keyword evidence="2 6" id="KW-0805">Transcription regulation</keyword>